<dbReference type="EC" id="7.1.1.2" evidence="3"/>
<keyword evidence="9" id="KW-0249">Electron transport</keyword>
<dbReference type="AlphaFoldDB" id="A0A344ALG0"/>
<reference evidence="17" key="1">
    <citation type="journal article" date="2018" name="J. Hered.">
        <title>One hundred mitochondrial genomes of cicadas.</title>
        <authorList>
            <person name="Lukasik P."/>
            <person name="Chong R.A."/>
            <person name="Nazario K."/>
            <person name="Matsuura Y."/>
            <person name="Bublitz D."/>
            <person name="Campbell M.A."/>
            <person name="Meyer M."/>
            <person name="Van Leuven J.T."/>
            <person name="Pessacq P."/>
            <person name="Veloso C."/>
            <person name="Simon C."/>
            <person name="McCutcheon J.P."/>
        </authorList>
    </citation>
    <scope>NUCLEOTIDE SEQUENCE</scope>
    <source>
        <strain evidence="17">CRYFAC</strain>
        <tissue evidence="17">Bacteriome and fat body</tissue>
    </source>
</reference>
<evidence type="ECO:0000256" key="16">
    <source>
        <dbReference type="SAM" id="Phobius"/>
    </source>
</evidence>
<accession>A0A344ALG0</accession>
<evidence type="ECO:0000256" key="2">
    <source>
        <dbReference type="ARBA" id="ARBA00005698"/>
    </source>
</evidence>
<name>A0A344ALG0_9HEMI</name>
<comment type="subcellular location">
    <subcellularLocation>
        <location evidence="1">Mitochondrion membrane</location>
        <topology evidence="1">Multi-pass membrane protein</topology>
    </subcellularLocation>
</comment>
<keyword evidence="11" id="KW-0520">NAD</keyword>
<dbReference type="GO" id="GO:0008137">
    <property type="term" value="F:NADH dehydrogenase (ubiquinone) activity"/>
    <property type="evidence" value="ECO:0007669"/>
    <property type="project" value="UniProtKB-EC"/>
</dbReference>
<evidence type="ECO:0000256" key="9">
    <source>
        <dbReference type="ARBA" id="ARBA00022982"/>
    </source>
</evidence>
<keyword evidence="6" id="KW-0679">Respiratory chain</keyword>
<dbReference type="GO" id="GO:0031966">
    <property type="term" value="C:mitochondrial membrane"/>
    <property type="evidence" value="ECO:0007669"/>
    <property type="project" value="UniProtKB-SubCell"/>
</dbReference>
<evidence type="ECO:0000256" key="13">
    <source>
        <dbReference type="ARBA" id="ARBA00023136"/>
    </source>
</evidence>
<evidence type="ECO:0000256" key="1">
    <source>
        <dbReference type="ARBA" id="ARBA00004225"/>
    </source>
</evidence>
<evidence type="ECO:0000256" key="5">
    <source>
        <dbReference type="ARBA" id="ARBA00022448"/>
    </source>
</evidence>
<evidence type="ECO:0000256" key="11">
    <source>
        <dbReference type="ARBA" id="ARBA00023027"/>
    </source>
</evidence>
<comment type="catalytic activity">
    <reaction evidence="15">
        <text>a ubiquinone + NADH + 5 H(+)(in) = a ubiquinol + NAD(+) + 4 H(+)(out)</text>
        <dbReference type="Rhea" id="RHEA:29091"/>
        <dbReference type="Rhea" id="RHEA-COMP:9565"/>
        <dbReference type="Rhea" id="RHEA-COMP:9566"/>
        <dbReference type="ChEBI" id="CHEBI:15378"/>
        <dbReference type="ChEBI" id="CHEBI:16389"/>
        <dbReference type="ChEBI" id="CHEBI:17976"/>
        <dbReference type="ChEBI" id="CHEBI:57540"/>
        <dbReference type="ChEBI" id="CHEBI:57945"/>
        <dbReference type="EC" id="7.1.1.2"/>
    </reaction>
</comment>
<feature type="transmembrane region" description="Helical" evidence="16">
    <location>
        <begin position="45"/>
        <end position="66"/>
    </location>
</feature>
<keyword evidence="5" id="KW-0813">Transport</keyword>
<gene>
    <name evidence="17" type="primary">nad6</name>
</gene>
<keyword evidence="7 16" id="KW-0812">Transmembrane</keyword>
<evidence type="ECO:0000256" key="7">
    <source>
        <dbReference type="ARBA" id="ARBA00022692"/>
    </source>
</evidence>
<feature type="transmembrane region" description="Helical" evidence="16">
    <location>
        <begin position="127"/>
        <end position="152"/>
    </location>
</feature>
<keyword evidence="13 16" id="KW-0472">Membrane</keyword>
<keyword evidence="12 17" id="KW-0496">Mitochondrion</keyword>
<dbReference type="EMBL" id="MG737718">
    <property type="protein sequence ID" value="AWV83208.1"/>
    <property type="molecule type" value="Genomic_DNA"/>
</dbReference>
<evidence type="ECO:0000256" key="14">
    <source>
        <dbReference type="ARBA" id="ARBA00031019"/>
    </source>
</evidence>
<dbReference type="PANTHER" id="PTHR11435:SF1">
    <property type="entry name" value="NADH-UBIQUINONE OXIDOREDUCTASE CHAIN 6"/>
    <property type="match status" value="1"/>
</dbReference>
<dbReference type="InterPro" id="IPR050269">
    <property type="entry name" value="ComplexI_Subunit6"/>
</dbReference>
<evidence type="ECO:0000256" key="4">
    <source>
        <dbReference type="ARBA" id="ARBA00021095"/>
    </source>
</evidence>
<dbReference type="PANTHER" id="PTHR11435">
    <property type="entry name" value="NADH UBIQUINONE OXIDOREDUCTASE SUBUNIT ND6"/>
    <property type="match status" value="1"/>
</dbReference>
<keyword evidence="10 16" id="KW-1133">Transmembrane helix</keyword>
<evidence type="ECO:0000256" key="8">
    <source>
        <dbReference type="ARBA" id="ARBA00022967"/>
    </source>
</evidence>
<feature type="transmembrane region" description="Helical" evidence="16">
    <location>
        <begin position="87"/>
        <end position="107"/>
    </location>
</feature>
<protein>
    <recommendedName>
        <fullName evidence="4">NADH-ubiquinone oxidoreductase chain 6</fullName>
        <ecNumber evidence="3">7.1.1.2</ecNumber>
    </recommendedName>
    <alternativeName>
        <fullName evidence="14">NADH dehydrogenase subunit 6</fullName>
    </alternativeName>
</protein>
<evidence type="ECO:0000256" key="12">
    <source>
        <dbReference type="ARBA" id="ARBA00023128"/>
    </source>
</evidence>
<evidence type="ECO:0000256" key="6">
    <source>
        <dbReference type="ARBA" id="ARBA00022660"/>
    </source>
</evidence>
<geneLocation type="mitochondrion" evidence="17"/>
<sequence length="162" mass="18935">MKIILLSMIVFSFNFLFMKHPLSMGFILLLQTILSSIVCSYNMCSYIFSYILILIFIGGMLILFMYMSSIASNEKFFFSMKLTLMNILLTLSLYSYMLMIDSEYIFFSKMIHLINDQEELFTNKMFSFPSGMMTLIMVIYLLFNLIVIVNIVKIKIAPLRSN</sequence>
<evidence type="ECO:0000256" key="10">
    <source>
        <dbReference type="ARBA" id="ARBA00022989"/>
    </source>
</evidence>
<reference evidence="17" key="2">
    <citation type="journal article" date="2018" name="Proc. Natl. Acad. Sci. U.S.A.">
        <title>Recurrent symbiont recruitment from fungal parasites in cicadas.</title>
        <authorList>
            <person name="Yu M."/>
            <person name="Moriyama M."/>
            <person name="Lukasik P."/>
            <person name="Vanderpool D."/>
            <person name="Tanahashi M."/>
            <person name="Meng X.-Y."/>
            <person name="McCutcheon J.P."/>
            <person name="Fukatsu T."/>
        </authorList>
    </citation>
    <scope>NUCLEOTIDE SEQUENCE</scope>
    <source>
        <strain evidence="17">CRYFAC</strain>
        <tissue evidence="17">Bacteriome and fat body</tissue>
    </source>
</reference>
<evidence type="ECO:0000256" key="3">
    <source>
        <dbReference type="ARBA" id="ARBA00012944"/>
    </source>
</evidence>
<comment type="similarity">
    <text evidence="2">Belongs to the complex I subunit 6 family.</text>
</comment>
<proteinExistence type="inferred from homology"/>
<keyword evidence="8" id="KW-1278">Translocase</keyword>
<evidence type="ECO:0000256" key="15">
    <source>
        <dbReference type="ARBA" id="ARBA00049551"/>
    </source>
</evidence>
<evidence type="ECO:0000313" key="17">
    <source>
        <dbReference type="EMBL" id="AWV83208.1"/>
    </source>
</evidence>
<organism evidence="17">
    <name type="scientific">Cryptotympana facialis</name>
    <dbReference type="NCBI Taxonomy" id="911377"/>
    <lineage>
        <taxon>Eukaryota</taxon>
        <taxon>Metazoa</taxon>
        <taxon>Ecdysozoa</taxon>
        <taxon>Arthropoda</taxon>
        <taxon>Hexapoda</taxon>
        <taxon>Insecta</taxon>
        <taxon>Pterygota</taxon>
        <taxon>Neoptera</taxon>
        <taxon>Paraneoptera</taxon>
        <taxon>Hemiptera</taxon>
        <taxon>Auchenorrhyncha</taxon>
        <taxon>Cicadoidea</taxon>
        <taxon>Cicadidae</taxon>
        <taxon>Cicadinae</taxon>
        <taxon>Cryptotympanini</taxon>
        <taxon>Cryptotympana</taxon>
    </lineage>
</organism>